<evidence type="ECO:0000256" key="1">
    <source>
        <dbReference type="SAM" id="MobiDB-lite"/>
    </source>
</evidence>
<sequence>MIGPSAKQQAWQQHMEKSLHALRLKWSEHGLEYIRTSKNLDAEDLGPAPPGGSPKKNPPQVGYPAHHPLEMPTDRLMAEWNKVDQKLVDLFTDKFLSGDLGHTDDVIEDLSKATIGDPLPETMMQENGNARISLGDSSADHFKKLDARLEQWRGQAYLAFYDHRVDLEKALAMCQDRVAALWRSFVHYKKAVHGFKKDILELIKTTNDQVEKGEAGNPRLKMNAASMVMNTTAAFVGVAATVGTGGGATAAWVAVGAAVGSGALGDQILRVGGEPDLPGKAIADMTEAGDRIVEEAEKNAHRVKKAFHAVTASVTGDNLVKVRPPRSNIVRGDSFDPDEFHHEDHGPAERQRVDRGKLVDEPKPQGDRRSDHEIKDPDNHGKPKDDGDAYKEQ</sequence>
<accession>A0ABN3VMH2</accession>
<reference evidence="2 3" key="1">
    <citation type="journal article" date="2019" name="Int. J. Syst. Evol. Microbiol.">
        <title>The Global Catalogue of Microorganisms (GCM) 10K type strain sequencing project: providing services to taxonomists for standard genome sequencing and annotation.</title>
        <authorList>
            <consortium name="The Broad Institute Genomics Platform"/>
            <consortium name="The Broad Institute Genome Sequencing Center for Infectious Disease"/>
            <person name="Wu L."/>
            <person name="Ma J."/>
        </authorList>
    </citation>
    <scope>NUCLEOTIDE SEQUENCE [LARGE SCALE GENOMIC DNA]</scope>
    <source>
        <strain evidence="2 3">JCM 9383</strain>
    </source>
</reference>
<dbReference type="RefSeq" id="WP_344685308.1">
    <property type="nucleotide sequence ID" value="NZ_BAAAUX010000029.1"/>
</dbReference>
<organism evidence="2 3">
    <name type="scientific">Saccharopolyspora taberi</name>
    <dbReference type="NCBI Taxonomy" id="60895"/>
    <lineage>
        <taxon>Bacteria</taxon>
        <taxon>Bacillati</taxon>
        <taxon>Actinomycetota</taxon>
        <taxon>Actinomycetes</taxon>
        <taxon>Pseudonocardiales</taxon>
        <taxon>Pseudonocardiaceae</taxon>
        <taxon>Saccharopolyspora</taxon>
    </lineage>
</organism>
<gene>
    <name evidence="2" type="ORF">GCM10010470_59040</name>
</gene>
<keyword evidence="3" id="KW-1185">Reference proteome</keyword>
<feature type="region of interest" description="Disordered" evidence="1">
    <location>
        <begin position="41"/>
        <end position="68"/>
    </location>
</feature>
<name>A0ABN3VMH2_9PSEU</name>
<comment type="caution">
    <text evidence="2">The sequence shown here is derived from an EMBL/GenBank/DDBJ whole genome shotgun (WGS) entry which is preliminary data.</text>
</comment>
<feature type="compositionally biased region" description="Basic and acidic residues" evidence="1">
    <location>
        <begin position="338"/>
        <end position="393"/>
    </location>
</feature>
<evidence type="ECO:0000313" key="2">
    <source>
        <dbReference type="EMBL" id="GAA2815777.1"/>
    </source>
</evidence>
<feature type="region of interest" description="Disordered" evidence="1">
    <location>
        <begin position="323"/>
        <end position="393"/>
    </location>
</feature>
<dbReference type="Proteomes" id="UP001500979">
    <property type="component" value="Unassembled WGS sequence"/>
</dbReference>
<dbReference type="EMBL" id="BAAAUX010000029">
    <property type="protein sequence ID" value="GAA2815777.1"/>
    <property type="molecule type" value="Genomic_DNA"/>
</dbReference>
<proteinExistence type="predicted"/>
<evidence type="ECO:0000313" key="3">
    <source>
        <dbReference type="Proteomes" id="UP001500979"/>
    </source>
</evidence>
<protein>
    <submittedName>
        <fullName evidence="2">Uncharacterized protein</fullName>
    </submittedName>
</protein>